<evidence type="ECO:0000313" key="3">
    <source>
        <dbReference type="Proteomes" id="UP000001074"/>
    </source>
</evidence>
<dbReference type="PANTHER" id="PTHR42155:SF1">
    <property type="entry name" value="CATION CHANNEL SPERM-ASSOCIATED AUXILIARY SUBUNIT ZETA"/>
    <property type="match status" value="1"/>
</dbReference>
<evidence type="ECO:0000256" key="1">
    <source>
        <dbReference type="SAM" id="MobiDB-lite"/>
    </source>
</evidence>
<evidence type="ECO:0008006" key="4">
    <source>
        <dbReference type="Google" id="ProtNLM"/>
    </source>
</evidence>
<dbReference type="eggNOG" id="ENOG502RU31">
    <property type="taxonomic scope" value="Eukaryota"/>
</dbReference>
<feature type="compositionally biased region" description="Basic and acidic residues" evidence="1">
    <location>
        <begin position="64"/>
        <end position="80"/>
    </location>
</feature>
<dbReference type="InParanoid" id="G1Q8D7"/>
<feature type="region of interest" description="Disordered" evidence="1">
    <location>
        <begin position="35"/>
        <end position="99"/>
    </location>
</feature>
<accession>G1Q8D7</accession>
<organism evidence="2 3">
    <name type="scientific">Myotis lucifugus</name>
    <name type="common">Little brown bat</name>
    <dbReference type="NCBI Taxonomy" id="59463"/>
    <lineage>
        <taxon>Eukaryota</taxon>
        <taxon>Metazoa</taxon>
        <taxon>Chordata</taxon>
        <taxon>Craniata</taxon>
        <taxon>Vertebrata</taxon>
        <taxon>Euteleostomi</taxon>
        <taxon>Mammalia</taxon>
        <taxon>Eutheria</taxon>
        <taxon>Laurasiatheria</taxon>
        <taxon>Chiroptera</taxon>
        <taxon>Yangochiroptera</taxon>
        <taxon>Vespertilionidae</taxon>
        <taxon>Myotis</taxon>
    </lineage>
</organism>
<reference evidence="2 3" key="1">
    <citation type="journal article" date="2011" name="Nature">
        <title>A high-resolution map of human evolutionary constraint using 29 mammals.</title>
        <authorList>
            <person name="Lindblad-Toh K."/>
            <person name="Garber M."/>
            <person name="Zuk O."/>
            <person name="Lin M.F."/>
            <person name="Parker B.J."/>
            <person name="Washietl S."/>
            <person name="Kheradpour P."/>
            <person name="Ernst J."/>
            <person name="Jordan G."/>
            <person name="Mauceli E."/>
            <person name="Ward L.D."/>
            <person name="Lowe C.B."/>
            <person name="Holloway A.K."/>
            <person name="Clamp M."/>
            <person name="Gnerre S."/>
            <person name="Alfoldi J."/>
            <person name="Beal K."/>
            <person name="Chang J."/>
            <person name="Clawson H."/>
            <person name="Cuff J."/>
            <person name="Di Palma F."/>
            <person name="Fitzgerald S."/>
            <person name="Flicek P."/>
            <person name="Guttman M."/>
            <person name="Hubisz M.J."/>
            <person name="Jaffe D.B."/>
            <person name="Jungreis I."/>
            <person name="Kent W.J."/>
            <person name="Kostka D."/>
            <person name="Lara M."/>
            <person name="Martins A.L."/>
            <person name="Massingham T."/>
            <person name="Moltke I."/>
            <person name="Raney B.J."/>
            <person name="Rasmussen M.D."/>
            <person name="Robinson J."/>
            <person name="Stark A."/>
            <person name="Vilella A.J."/>
            <person name="Wen J."/>
            <person name="Xie X."/>
            <person name="Zody M.C."/>
            <person name="Baldwin J."/>
            <person name="Bloom T."/>
            <person name="Chin C.W."/>
            <person name="Heiman D."/>
            <person name="Nicol R."/>
            <person name="Nusbaum C."/>
            <person name="Young S."/>
            <person name="Wilkinson J."/>
            <person name="Worley K.C."/>
            <person name="Kovar C.L."/>
            <person name="Muzny D.M."/>
            <person name="Gibbs R.A."/>
            <person name="Cree A."/>
            <person name="Dihn H.H."/>
            <person name="Fowler G."/>
            <person name="Jhangiani S."/>
            <person name="Joshi V."/>
            <person name="Lee S."/>
            <person name="Lewis L.R."/>
            <person name="Nazareth L.V."/>
            <person name="Okwuonu G."/>
            <person name="Santibanez J."/>
            <person name="Warren W.C."/>
            <person name="Mardis E.R."/>
            <person name="Weinstock G.M."/>
            <person name="Wilson R.K."/>
            <person name="Delehaunty K."/>
            <person name="Dooling D."/>
            <person name="Fronik C."/>
            <person name="Fulton L."/>
            <person name="Fulton B."/>
            <person name="Graves T."/>
            <person name="Minx P."/>
            <person name="Sodergren E."/>
            <person name="Birney E."/>
            <person name="Margulies E.H."/>
            <person name="Herrero J."/>
            <person name="Green E.D."/>
            <person name="Haussler D."/>
            <person name="Siepel A."/>
            <person name="Goldman N."/>
            <person name="Pollard K.S."/>
            <person name="Pedersen J.S."/>
            <person name="Lander E.S."/>
            <person name="Kellis M."/>
        </authorList>
    </citation>
    <scope>NUCLEOTIDE SEQUENCE [LARGE SCALE GENOMIC DNA]</scope>
</reference>
<reference evidence="2" key="3">
    <citation type="submission" date="2025-09" db="UniProtKB">
        <authorList>
            <consortium name="Ensembl"/>
        </authorList>
    </citation>
    <scope>IDENTIFICATION</scope>
</reference>
<evidence type="ECO:0000313" key="2">
    <source>
        <dbReference type="Ensembl" id="ENSMLUP00000019970.1"/>
    </source>
</evidence>
<dbReference type="InterPro" id="IPR039019">
    <property type="entry name" value="CATSPERZ"/>
</dbReference>
<dbReference type="EMBL" id="AAPE02054301">
    <property type="status" value="NOT_ANNOTATED_CDS"/>
    <property type="molecule type" value="Genomic_DNA"/>
</dbReference>
<dbReference type="GO" id="GO:0097228">
    <property type="term" value="C:sperm principal piece"/>
    <property type="evidence" value="ECO:0007669"/>
    <property type="project" value="TreeGrafter"/>
</dbReference>
<dbReference type="HOGENOM" id="CLU_123654_0_0_1"/>
<dbReference type="GeneTree" id="ENSGT00400000022853"/>
<keyword evidence="3" id="KW-1185">Reference proteome</keyword>
<dbReference type="GO" id="GO:0048240">
    <property type="term" value="P:sperm capacitation"/>
    <property type="evidence" value="ECO:0007669"/>
    <property type="project" value="InterPro"/>
</dbReference>
<dbReference type="STRING" id="59463.ENSMLUP00000019970"/>
<sequence length="195" mass="22313">MEEKPFKALAKNDSVKLSSKSDIRNLWTKATLSQPKLHGLTNVYEDSDQEDSSSRNKPGQWYRRKTDPGRASGKWDDRNKGSIPQGELNGPTLEQSPNSFQRNHVEGVQDSGELDSSVSSLNIMKHTHHRAYWEEQQDRLPLPLMDLMENEALEILTKALQGYRAAIGKDHILTNQLQRKIEAIQKRSRRQLVPE</sequence>
<gene>
    <name evidence="2" type="primary">CATSPERZ</name>
</gene>
<protein>
    <recommendedName>
        <fullName evidence="4">Catsper channel auxiliary subunit zeta</fullName>
    </recommendedName>
</protein>
<dbReference type="GO" id="GO:0036128">
    <property type="term" value="C:CatSper complex"/>
    <property type="evidence" value="ECO:0007669"/>
    <property type="project" value="InterPro"/>
</dbReference>
<dbReference type="GO" id="GO:0030317">
    <property type="term" value="P:flagellated sperm motility"/>
    <property type="evidence" value="ECO:0007669"/>
    <property type="project" value="InterPro"/>
</dbReference>
<reference evidence="2" key="2">
    <citation type="submission" date="2025-08" db="UniProtKB">
        <authorList>
            <consortium name="Ensembl"/>
        </authorList>
    </citation>
    <scope>IDENTIFICATION</scope>
</reference>
<dbReference type="Proteomes" id="UP000001074">
    <property type="component" value="Unassembled WGS sequence"/>
</dbReference>
<dbReference type="AlphaFoldDB" id="G1Q8D7"/>
<proteinExistence type="predicted"/>
<name>G1Q8D7_MYOLU</name>
<dbReference type="Ensembl" id="ENSMLUT00000024957.1">
    <property type="protein sequence ID" value="ENSMLUP00000019970.1"/>
    <property type="gene ID" value="ENSMLUG00000028612.1"/>
</dbReference>
<dbReference type="PANTHER" id="PTHR42155">
    <property type="entry name" value="CATION CHANNEL SPERM-ASSOCIATED PROTEIN SUBUNIT ZETA"/>
    <property type="match status" value="1"/>
</dbReference>